<sequence>MTALTSAAALAAILALTAWTLGGLLLRTLGSMTVLAGLLITATGHPAGLLLTTAGLATWLAGHYLYAARHHAYKSPLARRICTHPRLTKLDVTRGWTPLP</sequence>
<keyword evidence="1" id="KW-1133">Transmembrane helix</keyword>
<keyword evidence="3" id="KW-1185">Reference proteome</keyword>
<proteinExistence type="predicted"/>
<reference evidence="2 3" key="1">
    <citation type="submission" date="2022-06" db="EMBL/GenBank/DDBJ databases">
        <title>Paraconexibacter antarcticus.</title>
        <authorList>
            <person name="Kim C.S."/>
        </authorList>
    </citation>
    <scope>NUCLEOTIDE SEQUENCE [LARGE SCALE GENOMIC DNA]</scope>
    <source>
        <strain evidence="2 3">02-257</strain>
    </source>
</reference>
<gene>
    <name evidence="2" type="ORF">NBH00_21575</name>
</gene>
<dbReference type="Proteomes" id="UP001056035">
    <property type="component" value="Chromosome"/>
</dbReference>
<name>A0ABY5DPG3_9ACTN</name>
<keyword evidence="1" id="KW-0472">Membrane</keyword>
<evidence type="ECO:0000313" key="3">
    <source>
        <dbReference type="Proteomes" id="UP001056035"/>
    </source>
</evidence>
<organism evidence="2 3">
    <name type="scientific">Paraconexibacter antarcticus</name>
    <dbReference type="NCBI Taxonomy" id="2949664"/>
    <lineage>
        <taxon>Bacteria</taxon>
        <taxon>Bacillati</taxon>
        <taxon>Actinomycetota</taxon>
        <taxon>Thermoleophilia</taxon>
        <taxon>Solirubrobacterales</taxon>
        <taxon>Paraconexibacteraceae</taxon>
        <taxon>Paraconexibacter</taxon>
    </lineage>
</organism>
<feature type="transmembrane region" description="Helical" evidence="1">
    <location>
        <begin position="46"/>
        <end position="66"/>
    </location>
</feature>
<evidence type="ECO:0000313" key="2">
    <source>
        <dbReference type="EMBL" id="UTI63920.1"/>
    </source>
</evidence>
<dbReference type="RefSeq" id="WP_254570636.1">
    <property type="nucleotide sequence ID" value="NZ_CP098502.1"/>
</dbReference>
<evidence type="ECO:0000256" key="1">
    <source>
        <dbReference type="SAM" id="Phobius"/>
    </source>
</evidence>
<keyword evidence="1" id="KW-0812">Transmembrane</keyword>
<dbReference type="EMBL" id="CP098502">
    <property type="protein sequence ID" value="UTI63920.1"/>
    <property type="molecule type" value="Genomic_DNA"/>
</dbReference>
<accession>A0ABY5DPG3</accession>
<protein>
    <submittedName>
        <fullName evidence="2">Uncharacterized protein</fullName>
    </submittedName>
</protein>